<keyword evidence="2" id="KW-0645">Protease</keyword>
<feature type="compositionally biased region" description="Basic and acidic residues" evidence="1">
    <location>
        <begin position="108"/>
        <end position="130"/>
    </location>
</feature>
<keyword evidence="2" id="KW-0378">Hydrolase</keyword>
<sequence length="333" mass="35842">MNIVTPIPTAVVFTTANINTEAARRDNNLRETVPALTGSENSAAESGLASDHDKVKTPAQPLVYERPQVQSQGEPASDIQKNADQDNAQQESAGKQDAEQEQQAQQEQQEKAQIDELKKRDTEVRTHEQAHANTGGQYAGAPKYEYTTGPDGKRYATGGEVSIDVSVENSPEDTIRKMQQVKAAALAPAEPSAQDLRVAAEASQKTFEARKELAEEKSEGVGVVAPNDTKSATQGENVNAADKSSSQSEFGPELDDIVRGTDEGTPIRDLDTSEVAKATLKSEQLGDVFASDTGNAFANQPSRDDNTLLAERVVQRYYQGVSEPKSYGLNFSA</sequence>
<feature type="compositionally biased region" description="Polar residues" evidence="1">
    <location>
        <begin position="68"/>
        <end position="93"/>
    </location>
</feature>
<dbReference type="Pfam" id="PF12118">
    <property type="entry name" value="SprA-related"/>
    <property type="match status" value="1"/>
</dbReference>
<feature type="compositionally biased region" description="Basic and acidic residues" evidence="1">
    <location>
        <begin position="209"/>
        <end position="219"/>
    </location>
</feature>
<dbReference type="RefSeq" id="WP_342881654.1">
    <property type="nucleotide sequence ID" value="NZ_JBBMQS010000005.1"/>
</dbReference>
<evidence type="ECO:0000313" key="3">
    <source>
        <dbReference type="Proteomes" id="UP001461163"/>
    </source>
</evidence>
<feature type="compositionally biased region" description="Polar residues" evidence="1">
    <location>
        <begin position="228"/>
        <end position="249"/>
    </location>
</feature>
<comment type="caution">
    <text evidence="2">The sequence shown here is derived from an EMBL/GenBank/DDBJ whole genome shotgun (WGS) entry which is preliminary data.</text>
</comment>
<feature type="region of interest" description="Disordered" evidence="1">
    <location>
        <begin position="209"/>
        <end position="273"/>
    </location>
</feature>
<evidence type="ECO:0000313" key="2">
    <source>
        <dbReference type="EMBL" id="MEM5497792.1"/>
    </source>
</evidence>
<gene>
    <name evidence="2" type="ORF">WNY77_10345</name>
</gene>
<dbReference type="GO" id="GO:0008237">
    <property type="term" value="F:metallopeptidase activity"/>
    <property type="evidence" value="ECO:0007669"/>
    <property type="project" value="UniProtKB-KW"/>
</dbReference>
<feature type="region of interest" description="Disordered" evidence="1">
    <location>
        <begin position="24"/>
        <end position="157"/>
    </location>
</feature>
<dbReference type="InterPro" id="IPR021973">
    <property type="entry name" value="SprA-related"/>
</dbReference>
<keyword evidence="2" id="KW-0482">Metalloprotease</keyword>
<keyword evidence="3" id="KW-1185">Reference proteome</keyword>
<dbReference type="EMBL" id="JBBMQS010000005">
    <property type="protein sequence ID" value="MEM5497792.1"/>
    <property type="molecule type" value="Genomic_DNA"/>
</dbReference>
<feature type="compositionally biased region" description="Basic and acidic residues" evidence="1">
    <location>
        <begin position="256"/>
        <end position="271"/>
    </location>
</feature>
<proteinExistence type="predicted"/>
<dbReference type="Proteomes" id="UP001461163">
    <property type="component" value="Unassembled WGS sequence"/>
</dbReference>
<accession>A0ABU9SV82</accession>
<protein>
    <submittedName>
        <fullName evidence="2">Metalloprotease CJM1_0395 family protein</fullName>
    </submittedName>
</protein>
<evidence type="ECO:0000256" key="1">
    <source>
        <dbReference type="SAM" id="MobiDB-lite"/>
    </source>
</evidence>
<organism evidence="2 3">
    <name type="scientific">Paraglaciecola mesophila</name>
    <dbReference type="NCBI Taxonomy" id="197222"/>
    <lineage>
        <taxon>Bacteria</taxon>
        <taxon>Pseudomonadati</taxon>
        <taxon>Pseudomonadota</taxon>
        <taxon>Gammaproteobacteria</taxon>
        <taxon>Alteromonadales</taxon>
        <taxon>Alteromonadaceae</taxon>
        <taxon>Paraglaciecola</taxon>
    </lineage>
</organism>
<reference evidence="2 3" key="1">
    <citation type="submission" date="2024-03" db="EMBL/GenBank/DDBJ databases">
        <title>Community enrichment and isolation of bacterial strains for fucoidan degradation.</title>
        <authorList>
            <person name="Sichert A."/>
        </authorList>
    </citation>
    <scope>NUCLEOTIDE SEQUENCE [LARGE SCALE GENOMIC DNA]</scope>
    <source>
        <strain evidence="2 3">AS12</strain>
    </source>
</reference>
<name>A0ABU9SV82_9ALTE</name>